<dbReference type="RefSeq" id="WP_168569690.1">
    <property type="nucleotide sequence ID" value="NZ_CP051167.1"/>
</dbReference>
<keyword evidence="3" id="KW-1185">Reference proteome</keyword>
<protein>
    <submittedName>
        <fullName evidence="2">SH3 domain-containing protein</fullName>
    </submittedName>
</protein>
<dbReference type="KEGG" id="oxy:HCG48_13880"/>
<sequence>MLIFLAIAAIAVVFNFDNQAMLKPILSATILGFATFLPLVSVAQAAPEYNCNTREVWTPEKRIWCQALEQYRTSNFYQNNPDDTQIRDRFIAGYKSGLHDAVTIGNPTIAQPPTGASEADLAYSDGYLAGFQAHASDRANPRAIEGSCRQVNTDNDPLNLRKRPTTDSEIIGTLPRDAVVYILDPPDNNWVPISTTGVELDGYVYAPYLRYCDSEAGGEQPVLSDRVYGECGDRSCEELLSELKQIWPEQTRQYLEECPSDRAFSLQVFQNTNESRKVLWSCWEKDLEENGDRYGEPLGLLPFPGEEREFLAAWPEVEPYSQVWQEREPEEVATIRFKCATEGGSLNLLVTEAGDRVKAECYFQAGVILVDANQDFVSDGELNRGASVGPVLGTFELD</sequence>
<dbReference type="Gene3D" id="2.30.30.40">
    <property type="entry name" value="SH3 Domains"/>
    <property type="match status" value="1"/>
</dbReference>
<evidence type="ECO:0000313" key="3">
    <source>
        <dbReference type="Proteomes" id="UP000500857"/>
    </source>
</evidence>
<gene>
    <name evidence="2" type="ORF">HCG48_13880</name>
</gene>
<dbReference type="Proteomes" id="UP000500857">
    <property type="component" value="Chromosome"/>
</dbReference>
<dbReference type="Pfam" id="PF08239">
    <property type="entry name" value="SH3_3"/>
    <property type="match status" value="1"/>
</dbReference>
<dbReference type="AlphaFoldDB" id="A0A6H1TY48"/>
<dbReference type="InterPro" id="IPR003646">
    <property type="entry name" value="SH3-like_bac-type"/>
</dbReference>
<dbReference type="EMBL" id="CP051167">
    <property type="protein sequence ID" value="QIZ71538.1"/>
    <property type="molecule type" value="Genomic_DNA"/>
</dbReference>
<proteinExistence type="predicted"/>
<evidence type="ECO:0000259" key="1">
    <source>
        <dbReference type="Pfam" id="PF08239"/>
    </source>
</evidence>
<feature type="domain" description="SH3b" evidence="1">
    <location>
        <begin position="158"/>
        <end position="209"/>
    </location>
</feature>
<accession>A0A6H1TY48</accession>
<evidence type="ECO:0000313" key="2">
    <source>
        <dbReference type="EMBL" id="QIZ71538.1"/>
    </source>
</evidence>
<name>A0A6H1TY48_9CYAN</name>
<organism evidence="2 3">
    <name type="scientific">Oxynema aestuarii AP17</name>
    <dbReference type="NCBI Taxonomy" id="2064643"/>
    <lineage>
        <taxon>Bacteria</taxon>
        <taxon>Bacillati</taxon>
        <taxon>Cyanobacteriota</taxon>
        <taxon>Cyanophyceae</taxon>
        <taxon>Oscillatoriophycideae</taxon>
        <taxon>Oscillatoriales</taxon>
        <taxon>Oscillatoriaceae</taxon>
        <taxon>Oxynema</taxon>
        <taxon>Oxynema aestuarii</taxon>
    </lineage>
</organism>
<reference evidence="2 3" key="1">
    <citation type="submission" date="2020-04" db="EMBL/GenBank/DDBJ databases">
        <authorList>
            <person name="Basu S."/>
            <person name="Maruthanayagam V."/>
            <person name="Chakraborty S."/>
            <person name="Pramanik A."/>
            <person name="Mukherjee J."/>
            <person name="Brink B."/>
        </authorList>
    </citation>
    <scope>NUCLEOTIDE SEQUENCE [LARGE SCALE GENOMIC DNA]</scope>
    <source>
        <strain evidence="2 3">AP17</strain>
    </source>
</reference>